<comment type="similarity">
    <text evidence="2">Belongs to the bacterial solute-binding protein 9 family.</text>
</comment>
<comment type="caution">
    <text evidence="14">The sequence shown here is derived from an EMBL/GenBank/DDBJ whole genome shotgun (WGS) entry which is preliminary data.</text>
</comment>
<keyword evidence="11" id="KW-1015">Disulfide bond</keyword>
<dbReference type="GO" id="GO:0042597">
    <property type="term" value="C:periplasmic space"/>
    <property type="evidence" value="ECO:0007669"/>
    <property type="project" value="UniProtKB-SubCell"/>
</dbReference>
<keyword evidence="6 13" id="KW-0732">Signal</keyword>
<proteinExistence type="inferred from homology"/>
<evidence type="ECO:0000256" key="3">
    <source>
        <dbReference type="ARBA" id="ARBA00015915"/>
    </source>
</evidence>
<evidence type="ECO:0000256" key="10">
    <source>
        <dbReference type="ARBA" id="ARBA00023065"/>
    </source>
</evidence>
<keyword evidence="5" id="KW-0479">Metal-binding</keyword>
<dbReference type="Gene3D" id="3.40.50.1980">
    <property type="entry name" value="Nitrogenase molybdenum iron protein domain"/>
    <property type="match status" value="2"/>
</dbReference>
<evidence type="ECO:0000256" key="5">
    <source>
        <dbReference type="ARBA" id="ARBA00022723"/>
    </source>
</evidence>
<evidence type="ECO:0000256" key="4">
    <source>
        <dbReference type="ARBA" id="ARBA00022448"/>
    </source>
</evidence>
<dbReference type="EMBL" id="JABFCZ010000008">
    <property type="protein sequence ID" value="MBD1546318.1"/>
    <property type="molecule type" value="Genomic_DNA"/>
</dbReference>
<feature type="chain" id="PRO_5037333401" description="High-affinity zinc uptake system protein ZnuA" evidence="13">
    <location>
        <begin position="17"/>
        <end position="313"/>
    </location>
</feature>
<evidence type="ECO:0000256" key="12">
    <source>
        <dbReference type="SAM" id="MobiDB-lite"/>
    </source>
</evidence>
<feature type="region of interest" description="Disordered" evidence="12">
    <location>
        <begin position="109"/>
        <end position="147"/>
    </location>
</feature>
<protein>
    <recommendedName>
        <fullName evidence="3">High-affinity zinc uptake system protein ZnuA</fullName>
    </recommendedName>
</protein>
<dbReference type="GO" id="GO:0006829">
    <property type="term" value="P:zinc ion transport"/>
    <property type="evidence" value="ECO:0007669"/>
    <property type="project" value="UniProtKB-KW"/>
</dbReference>
<organism evidence="14 15">
    <name type="scientific">Roseibium aggregatum</name>
    <dbReference type="NCBI Taxonomy" id="187304"/>
    <lineage>
        <taxon>Bacteria</taxon>
        <taxon>Pseudomonadati</taxon>
        <taxon>Pseudomonadota</taxon>
        <taxon>Alphaproteobacteria</taxon>
        <taxon>Hyphomicrobiales</taxon>
        <taxon>Stappiaceae</taxon>
        <taxon>Roseibium</taxon>
    </lineage>
</organism>
<dbReference type="Pfam" id="PF01297">
    <property type="entry name" value="ZnuA"/>
    <property type="match status" value="1"/>
</dbReference>
<evidence type="ECO:0000313" key="14">
    <source>
        <dbReference type="EMBL" id="MBD1546318.1"/>
    </source>
</evidence>
<dbReference type="PANTHER" id="PTHR42953">
    <property type="entry name" value="HIGH-AFFINITY ZINC UPTAKE SYSTEM PROTEIN ZNUA-RELATED"/>
    <property type="match status" value="1"/>
</dbReference>
<feature type="signal peptide" evidence="13">
    <location>
        <begin position="1"/>
        <end position="16"/>
    </location>
</feature>
<evidence type="ECO:0000313" key="15">
    <source>
        <dbReference type="Proteomes" id="UP000598467"/>
    </source>
</evidence>
<keyword evidence="10" id="KW-0406">Ion transport</keyword>
<accession>A0A926NYZ2</accession>
<dbReference type="CDD" id="cd01019">
    <property type="entry name" value="ZnuA"/>
    <property type="match status" value="1"/>
</dbReference>
<evidence type="ECO:0000256" key="6">
    <source>
        <dbReference type="ARBA" id="ARBA00022729"/>
    </source>
</evidence>
<gene>
    <name evidence="14" type="ORF">HK439_08595</name>
</gene>
<dbReference type="InterPro" id="IPR035520">
    <property type="entry name" value="ZnuA"/>
</dbReference>
<dbReference type="PANTHER" id="PTHR42953:SF3">
    <property type="entry name" value="HIGH-AFFINITY ZINC UPTAKE SYSTEM PROTEIN ZNUA"/>
    <property type="match status" value="1"/>
</dbReference>
<dbReference type="Proteomes" id="UP000598467">
    <property type="component" value="Unassembled WGS sequence"/>
</dbReference>
<keyword evidence="7" id="KW-0574">Periplasm</keyword>
<dbReference type="SUPFAM" id="SSF53807">
    <property type="entry name" value="Helical backbone' metal receptor"/>
    <property type="match status" value="1"/>
</dbReference>
<name>A0A926NYZ2_9HYPH</name>
<evidence type="ECO:0000256" key="13">
    <source>
        <dbReference type="SAM" id="SignalP"/>
    </source>
</evidence>
<dbReference type="GO" id="GO:0046872">
    <property type="term" value="F:metal ion binding"/>
    <property type="evidence" value="ECO:0007669"/>
    <property type="project" value="UniProtKB-KW"/>
</dbReference>
<keyword evidence="9" id="KW-0864">Zinc transport</keyword>
<sequence>MILVASLTLAPTFAQAAVSVVTTIKPVHSLVAGVMQGVGSPQLLIKGAASPHDFSLKPSQAAQLQDADVVFWIGDNLETSLAKPISTMAEKALRIELFDAPGVEHLKFRDGDGFQGDDHDHGEAHDRADGGKDDGHNHGADGLDPHIWLDPENARAMVREIAESLSTADPENAASYKANADAMDRKLADLIQSTNERLAPVKGRSFIVFHDGYHYFEDRFGMPAAGAITLNPEVPAGADRVAEIHDIIKKRQAVCVFAEPQFEPKLIRVVLEGTQARSGTLDPLGAELEDGPGLYFALISGMADAMADCLSGS</sequence>
<keyword evidence="8" id="KW-0862">Zinc</keyword>
<reference evidence="14" key="1">
    <citation type="submission" date="2020-05" db="EMBL/GenBank/DDBJ databases">
        <title>Identification of trans-AT polyketide cluster in two marine bacteria, producers of a novel glutaramide-containing polyketide sesbanimide D and analogs.</title>
        <authorList>
            <person name="Kacar D."/>
            <person name="Rodriguez P."/>
            <person name="Canedo L."/>
            <person name="Gonzalez E."/>
            <person name="Galan B."/>
            <person name="De La Calle F."/>
            <person name="Garcia J.L."/>
        </authorList>
    </citation>
    <scope>NUCLEOTIDE SEQUENCE</scope>
    <source>
        <strain evidence="14">PHM038</strain>
    </source>
</reference>
<evidence type="ECO:0000256" key="8">
    <source>
        <dbReference type="ARBA" id="ARBA00022833"/>
    </source>
</evidence>
<dbReference type="InterPro" id="IPR050492">
    <property type="entry name" value="Bact_metal-bind_prot9"/>
</dbReference>
<comment type="subcellular location">
    <subcellularLocation>
        <location evidence="1">Periplasm</location>
    </subcellularLocation>
</comment>
<evidence type="ECO:0000256" key="2">
    <source>
        <dbReference type="ARBA" id="ARBA00011028"/>
    </source>
</evidence>
<dbReference type="AlphaFoldDB" id="A0A926NYZ2"/>
<dbReference type="InterPro" id="IPR006127">
    <property type="entry name" value="ZnuA-like"/>
</dbReference>
<keyword evidence="4" id="KW-0813">Transport</keyword>
<evidence type="ECO:0000256" key="11">
    <source>
        <dbReference type="ARBA" id="ARBA00023157"/>
    </source>
</evidence>
<evidence type="ECO:0000256" key="1">
    <source>
        <dbReference type="ARBA" id="ARBA00004418"/>
    </source>
</evidence>
<evidence type="ECO:0000256" key="7">
    <source>
        <dbReference type="ARBA" id="ARBA00022764"/>
    </source>
</evidence>
<evidence type="ECO:0000256" key="9">
    <source>
        <dbReference type="ARBA" id="ARBA00022906"/>
    </source>
</evidence>